<gene>
    <name evidence="2" type="ORF">SVA_3560</name>
</gene>
<reference evidence="2 3" key="1">
    <citation type="submission" date="2015-08" db="EMBL/GenBank/DDBJ databases">
        <title>Complete genome sequence of Sulfurifustis variabilis.</title>
        <authorList>
            <person name="Miura A."/>
            <person name="Kojima H."/>
            <person name="Fukui M."/>
        </authorList>
    </citation>
    <scope>NUCLEOTIDE SEQUENCE [LARGE SCALE GENOMIC DNA]</scope>
    <source>
        <strain evidence="3">skN76</strain>
    </source>
</reference>
<evidence type="ECO:0000313" key="2">
    <source>
        <dbReference type="EMBL" id="BAU50096.1"/>
    </source>
</evidence>
<dbReference type="EMBL" id="AP014936">
    <property type="protein sequence ID" value="BAU50096.1"/>
    <property type="molecule type" value="Genomic_DNA"/>
</dbReference>
<dbReference type="InterPro" id="IPR007607">
    <property type="entry name" value="BacA/B"/>
</dbReference>
<dbReference type="KEGG" id="sva:SVA_3560"/>
<accession>A0A1C7AFI7</accession>
<comment type="similarity">
    <text evidence="1">Belongs to the bactofilin family.</text>
</comment>
<organism evidence="2 3">
    <name type="scientific">Sulfurifustis variabilis</name>
    <dbReference type="NCBI Taxonomy" id="1675686"/>
    <lineage>
        <taxon>Bacteria</taxon>
        <taxon>Pseudomonadati</taxon>
        <taxon>Pseudomonadota</taxon>
        <taxon>Gammaproteobacteria</taxon>
        <taxon>Acidiferrobacterales</taxon>
        <taxon>Acidiferrobacteraceae</taxon>
        <taxon>Sulfurifustis</taxon>
    </lineage>
</organism>
<proteinExistence type="inferred from homology"/>
<name>A0A1C7AFI7_9GAMM</name>
<dbReference type="PANTHER" id="PTHR35024">
    <property type="entry name" value="HYPOTHETICAL CYTOSOLIC PROTEIN"/>
    <property type="match status" value="1"/>
</dbReference>
<evidence type="ECO:0008006" key="4">
    <source>
        <dbReference type="Google" id="ProtNLM"/>
    </source>
</evidence>
<evidence type="ECO:0000256" key="1">
    <source>
        <dbReference type="ARBA" id="ARBA00044755"/>
    </source>
</evidence>
<sequence length="136" mass="14630">MGLGSLLGIKRKRRTLDRVEFETVIGIDALYRGDINGTGTYAVHGAVEGACALDGHLLVAGTARWVGDIDATHVVIAGEVVGDVSAREKLELLPTARIRGHITSPVIAMAEGAIYEGEIRMRPRPELVHFSEKRSS</sequence>
<protein>
    <recommendedName>
        <fullName evidence="4">Cell shape determination protein CcmA</fullName>
    </recommendedName>
</protein>
<evidence type="ECO:0000313" key="3">
    <source>
        <dbReference type="Proteomes" id="UP000218899"/>
    </source>
</evidence>
<dbReference type="RefSeq" id="WP_169924164.1">
    <property type="nucleotide sequence ID" value="NZ_AP014936.1"/>
</dbReference>
<keyword evidence="3" id="KW-1185">Reference proteome</keyword>
<dbReference type="AlphaFoldDB" id="A0A1C7AFI7"/>
<dbReference type="Pfam" id="PF04519">
    <property type="entry name" value="Bactofilin"/>
    <property type="match status" value="1"/>
</dbReference>
<dbReference type="Proteomes" id="UP000218899">
    <property type="component" value="Chromosome"/>
</dbReference>
<dbReference type="PANTHER" id="PTHR35024:SF4">
    <property type="entry name" value="POLYMER-FORMING CYTOSKELETAL PROTEIN"/>
    <property type="match status" value="1"/>
</dbReference>